<dbReference type="AlphaFoldDB" id="A0A2K5XAI3"/>
<evidence type="ECO:0000313" key="2">
    <source>
        <dbReference type="Proteomes" id="UP000233140"/>
    </source>
</evidence>
<dbReference type="Proteomes" id="UP000233140">
    <property type="component" value="Unassembled WGS sequence"/>
</dbReference>
<keyword evidence="2" id="KW-1185">Reference proteome</keyword>
<reference evidence="1" key="1">
    <citation type="submission" date="2025-08" db="UniProtKB">
        <authorList>
            <consortium name="Ensembl"/>
        </authorList>
    </citation>
    <scope>IDENTIFICATION</scope>
</reference>
<reference evidence="1" key="2">
    <citation type="submission" date="2025-09" db="UniProtKB">
        <authorList>
            <consortium name="Ensembl"/>
        </authorList>
    </citation>
    <scope>IDENTIFICATION</scope>
</reference>
<dbReference type="GeneTree" id="ENSGT00910000147007"/>
<protein>
    <submittedName>
        <fullName evidence="1">Uncharacterized protein</fullName>
    </submittedName>
</protein>
<proteinExistence type="predicted"/>
<dbReference type="Ensembl" id="ENSMLET00000000937.1">
    <property type="protein sequence ID" value="ENSMLEP00000000343.1"/>
    <property type="gene ID" value="ENSMLEG00000000842.1"/>
</dbReference>
<evidence type="ECO:0000313" key="1">
    <source>
        <dbReference type="Ensembl" id="ENSMLEP00000000343.1"/>
    </source>
</evidence>
<name>A0A2K5XAI3_MANLE</name>
<dbReference type="OMA" id="NCFTILP"/>
<organism evidence="1 2">
    <name type="scientific">Mandrillus leucophaeus</name>
    <name type="common">Drill</name>
    <name type="synonym">Papio leucophaeus</name>
    <dbReference type="NCBI Taxonomy" id="9568"/>
    <lineage>
        <taxon>Eukaryota</taxon>
        <taxon>Metazoa</taxon>
        <taxon>Chordata</taxon>
        <taxon>Craniata</taxon>
        <taxon>Vertebrata</taxon>
        <taxon>Euteleostomi</taxon>
        <taxon>Mammalia</taxon>
        <taxon>Eutheria</taxon>
        <taxon>Euarchontoglires</taxon>
        <taxon>Primates</taxon>
        <taxon>Haplorrhini</taxon>
        <taxon>Catarrhini</taxon>
        <taxon>Cercopithecidae</taxon>
        <taxon>Cercopithecinae</taxon>
        <taxon>Mandrillus</taxon>
    </lineage>
</organism>
<accession>A0A2K5XAI3</accession>
<sequence>MLVLNTSAVLLNCFTILPYPENLPLYFVLDSGLSVVPELLGQLLCSAVEFFSSLCNRHSPSPVLSLWHTVLGDKTRQLLLGMYVGVAVGHVCVCTGIYRVPVCKLATLLEV</sequence>